<dbReference type="EMBL" id="JBHTJT010000030">
    <property type="protein sequence ID" value="MFD0980826.1"/>
    <property type="molecule type" value="Genomic_DNA"/>
</dbReference>
<dbReference type="Gene3D" id="3.40.50.1820">
    <property type="entry name" value="alpha/beta hydrolase"/>
    <property type="match status" value="1"/>
</dbReference>
<proteinExistence type="predicted"/>
<accession>A0ABW3IT98</accession>
<dbReference type="GO" id="GO:0016787">
    <property type="term" value="F:hydrolase activity"/>
    <property type="evidence" value="ECO:0007669"/>
    <property type="project" value="UniProtKB-KW"/>
</dbReference>
<dbReference type="Proteomes" id="UP001597108">
    <property type="component" value="Unassembled WGS sequence"/>
</dbReference>
<dbReference type="RefSeq" id="WP_386075441.1">
    <property type="nucleotide sequence ID" value="NZ_JBHTJT010000030.1"/>
</dbReference>
<dbReference type="InterPro" id="IPR050266">
    <property type="entry name" value="AB_hydrolase_sf"/>
</dbReference>
<name>A0ABW3IT98_9RHOB</name>
<dbReference type="SUPFAM" id="SSF53474">
    <property type="entry name" value="alpha/beta-Hydrolases"/>
    <property type="match status" value="1"/>
</dbReference>
<dbReference type="InterPro" id="IPR029058">
    <property type="entry name" value="AB_hydrolase_fold"/>
</dbReference>
<evidence type="ECO:0000313" key="2">
    <source>
        <dbReference type="EMBL" id="MFD0980826.1"/>
    </source>
</evidence>
<protein>
    <submittedName>
        <fullName evidence="2">Alpha/beta fold hydrolase</fullName>
    </submittedName>
</protein>
<reference evidence="3" key="1">
    <citation type="journal article" date="2019" name="Int. J. Syst. Evol. Microbiol.">
        <title>The Global Catalogue of Microorganisms (GCM) 10K type strain sequencing project: providing services to taxonomists for standard genome sequencing and annotation.</title>
        <authorList>
            <consortium name="The Broad Institute Genomics Platform"/>
            <consortium name="The Broad Institute Genome Sequencing Center for Infectious Disease"/>
            <person name="Wu L."/>
            <person name="Ma J."/>
        </authorList>
    </citation>
    <scope>NUCLEOTIDE SEQUENCE [LARGE SCALE GENOMIC DNA]</scope>
    <source>
        <strain evidence="3">CCUG 60524</strain>
    </source>
</reference>
<sequence>MTVREHGVPAWKAAVLHGGPGGAGEAGPLARAMAACGIATLEPLQSAHSVDGQVEELRMQLAARCDGPVDIVGWSWGAWLGCWLAARHPAMVRRLILVGCAPFEEVDLEGIMALRLSRLSLDEARELQSGPSGGDISRMLALLKKADSFDPDDAPPPPVAFDPALHAAVWGEAKALRRNGDLLREVERIRCPVIAIHGDHDPHPAEGVRRPLAERLADVRFHRLENCGHAPWVERQARALFLSLLEEIVSER</sequence>
<evidence type="ECO:0000313" key="3">
    <source>
        <dbReference type="Proteomes" id="UP001597108"/>
    </source>
</evidence>
<dbReference type="PANTHER" id="PTHR43798">
    <property type="entry name" value="MONOACYLGLYCEROL LIPASE"/>
    <property type="match status" value="1"/>
</dbReference>
<comment type="caution">
    <text evidence="2">The sequence shown here is derived from an EMBL/GenBank/DDBJ whole genome shotgun (WGS) entry which is preliminary data.</text>
</comment>
<evidence type="ECO:0000259" key="1">
    <source>
        <dbReference type="Pfam" id="PF12697"/>
    </source>
</evidence>
<gene>
    <name evidence="2" type="ORF">ACFQ2S_14325</name>
</gene>
<organism evidence="2 3">
    <name type="scientific">Tropicimonas aquimaris</name>
    <dbReference type="NCBI Taxonomy" id="914152"/>
    <lineage>
        <taxon>Bacteria</taxon>
        <taxon>Pseudomonadati</taxon>
        <taxon>Pseudomonadota</taxon>
        <taxon>Alphaproteobacteria</taxon>
        <taxon>Rhodobacterales</taxon>
        <taxon>Roseobacteraceae</taxon>
        <taxon>Tropicimonas</taxon>
    </lineage>
</organism>
<dbReference type="InterPro" id="IPR000073">
    <property type="entry name" value="AB_hydrolase_1"/>
</dbReference>
<dbReference type="PANTHER" id="PTHR43798:SF33">
    <property type="entry name" value="HYDROLASE, PUTATIVE (AFU_ORTHOLOGUE AFUA_2G14860)-RELATED"/>
    <property type="match status" value="1"/>
</dbReference>
<feature type="domain" description="AB hydrolase-1" evidence="1">
    <location>
        <begin position="48"/>
        <end position="236"/>
    </location>
</feature>
<keyword evidence="3" id="KW-1185">Reference proteome</keyword>
<keyword evidence="2" id="KW-0378">Hydrolase</keyword>
<dbReference type="Pfam" id="PF12697">
    <property type="entry name" value="Abhydrolase_6"/>
    <property type="match status" value="1"/>
</dbReference>